<feature type="domain" description="Disease resistance R13L4/SHOC-2-like LRR" evidence="5">
    <location>
        <begin position="442"/>
        <end position="743"/>
    </location>
</feature>
<evidence type="ECO:0000259" key="5">
    <source>
        <dbReference type="Pfam" id="PF23598"/>
    </source>
</evidence>
<dbReference type="Gene3D" id="3.40.50.300">
    <property type="entry name" value="P-loop containing nucleotide triphosphate hydrolases"/>
    <property type="match status" value="1"/>
</dbReference>
<dbReference type="Gene3D" id="3.80.10.10">
    <property type="entry name" value="Ribonuclease Inhibitor"/>
    <property type="match status" value="1"/>
</dbReference>
<evidence type="ECO:0000313" key="7">
    <source>
        <dbReference type="Proteomes" id="UP000823388"/>
    </source>
</evidence>
<keyword evidence="7" id="KW-1185">Reference proteome</keyword>
<accession>A0A8T0TXE4</accession>
<evidence type="ECO:0000259" key="4">
    <source>
        <dbReference type="Pfam" id="PF23559"/>
    </source>
</evidence>
<dbReference type="SUPFAM" id="SSF52047">
    <property type="entry name" value="RNI-like"/>
    <property type="match status" value="1"/>
</dbReference>
<dbReference type="PANTHER" id="PTHR23155">
    <property type="entry name" value="DISEASE RESISTANCE PROTEIN RP"/>
    <property type="match status" value="1"/>
</dbReference>
<evidence type="ECO:0000256" key="1">
    <source>
        <dbReference type="ARBA" id="ARBA00022737"/>
    </source>
</evidence>
<name>A0A8T0TXE4_PANVG</name>
<dbReference type="InterPro" id="IPR036388">
    <property type="entry name" value="WH-like_DNA-bd_sf"/>
</dbReference>
<dbReference type="Gene3D" id="1.10.8.430">
    <property type="entry name" value="Helical domain of apoptotic protease-activating factors"/>
    <property type="match status" value="1"/>
</dbReference>
<evidence type="ECO:0000259" key="3">
    <source>
        <dbReference type="Pfam" id="PF00931"/>
    </source>
</evidence>
<feature type="non-terminal residue" evidence="6">
    <location>
        <position position="1"/>
    </location>
</feature>
<sequence>GTQAFLRAAERFRGTDVATATLVRHIRSLAYEIDDVIAECSFRLGEDADDMFLFNAVRRIRQIKIWYRLVERLRDTNASLKDAADIRGRNELKGFERGTWFSGSGSSKWRCSGSMQFKKEEDLVGGEESLFGWLKDFLLEWVKDDQRNMIASVPGMGGIGKTPLAAHVYSVVKDDFDTCAWITVSQRYEVDDLLRQTVREFRKNDRRKDFPEDVDVTDYRSLPDIICSYIKNKRYILVLDDVWNVNVARLAPESNIIHLQPLQERDAQYLFYKEAFWKCKDMICPQEVEHWAKLFVQKCNGLPIAIVCIGRLLSFRVTTYMEWEMVYRDIEMRLCHDPFMDMNTILQVSLEDLPHNIRNRFLYCCLYPEDYVMQRKSLVRLWVAEGFVENIGLGALEEATPPAHEENFGSVYDPLKIELIREARRVSTESGDIAHVAENAPHLRSLLVFQNSFTSASLRSLSSVNKLLSVLNLQDSLIKQLPKEVFDLFNLRFPGLRRTDIASLPRSVGRLKNLLVLDAWKCKIMKLPAEVTKLRKLTHLIITAKPILPSLQFVPSVGVHSPTNICSLMSLQTLLLMEASAEAVRCIGALVELRTFRISKVQGCHCKNLFEAISNMTHLTRLGIQAADNQEMVHLNALQPPPFLQKLFLLGALSKESLPDFFSSLGNLKNITFLRLVCSRLDKDTFSCLKGLQWLVKLQLYDAYSGDEMLFSAGSFPNLRVLKIRGGPHLKEIKIERGAMMSLMLPDVIEHLSTLEELTLDHTAEELVERVRCRKKMTISHVQRVYVGFVRNSELAFERII</sequence>
<dbReference type="GO" id="GO:0043531">
    <property type="term" value="F:ADP binding"/>
    <property type="evidence" value="ECO:0007669"/>
    <property type="project" value="InterPro"/>
</dbReference>
<evidence type="ECO:0000313" key="6">
    <source>
        <dbReference type="EMBL" id="KAG2616601.1"/>
    </source>
</evidence>
<dbReference type="InterPro" id="IPR027417">
    <property type="entry name" value="P-loop_NTPase"/>
</dbReference>
<keyword evidence="1" id="KW-0677">Repeat</keyword>
<evidence type="ECO:0000256" key="2">
    <source>
        <dbReference type="ARBA" id="ARBA00022821"/>
    </source>
</evidence>
<dbReference type="SUPFAM" id="SSF52540">
    <property type="entry name" value="P-loop containing nucleoside triphosphate hydrolases"/>
    <property type="match status" value="1"/>
</dbReference>
<dbReference type="Proteomes" id="UP000823388">
    <property type="component" value="Chromosome 3N"/>
</dbReference>
<dbReference type="Pfam" id="PF00931">
    <property type="entry name" value="NB-ARC"/>
    <property type="match status" value="1"/>
</dbReference>
<feature type="domain" description="NB-ARC" evidence="3">
    <location>
        <begin position="136"/>
        <end position="246"/>
    </location>
</feature>
<keyword evidence="2" id="KW-0611">Plant defense</keyword>
<dbReference type="InterPro" id="IPR055414">
    <property type="entry name" value="LRR_R13L4/SHOC2-like"/>
</dbReference>
<protein>
    <recommendedName>
        <fullName evidence="8">NBS-LRR-like protein</fullName>
    </recommendedName>
</protein>
<comment type="caution">
    <text evidence="6">The sequence shown here is derived from an EMBL/GenBank/DDBJ whole genome shotgun (WGS) entry which is preliminary data.</text>
</comment>
<gene>
    <name evidence="6" type="ORF">PVAP13_3NG248812</name>
</gene>
<dbReference type="Gene3D" id="1.10.10.10">
    <property type="entry name" value="Winged helix-like DNA-binding domain superfamily/Winged helix DNA-binding domain"/>
    <property type="match status" value="1"/>
</dbReference>
<proteinExistence type="predicted"/>
<organism evidence="6 7">
    <name type="scientific">Panicum virgatum</name>
    <name type="common">Blackwell switchgrass</name>
    <dbReference type="NCBI Taxonomy" id="38727"/>
    <lineage>
        <taxon>Eukaryota</taxon>
        <taxon>Viridiplantae</taxon>
        <taxon>Streptophyta</taxon>
        <taxon>Embryophyta</taxon>
        <taxon>Tracheophyta</taxon>
        <taxon>Spermatophyta</taxon>
        <taxon>Magnoliopsida</taxon>
        <taxon>Liliopsida</taxon>
        <taxon>Poales</taxon>
        <taxon>Poaceae</taxon>
        <taxon>PACMAD clade</taxon>
        <taxon>Panicoideae</taxon>
        <taxon>Panicodae</taxon>
        <taxon>Paniceae</taxon>
        <taxon>Panicinae</taxon>
        <taxon>Panicum</taxon>
        <taxon>Panicum sect. Hiantes</taxon>
    </lineage>
</organism>
<dbReference type="EMBL" id="CM029042">
    <property type="protein sequence ID" value="KAG2616601.1"/>
    <property type="molecule type" value="Genomic_DNA"/>
</dbReference>
<dbReference type="InterPro" id="IPR002182">
    <property type="entry name" value="NB-ARC"/>
</dbReference>
<dbReference type="InterPro" id="IPR042197">
    <property type="entry name" value="Apaf_helical"/>
</dbReference>
<dbReference type="InterPro" id="IPR032675">
    <property type="entry name" value="LRR_dom_sf"/>
</dbReference>
<dbReference type="Pfam" id="PF23598">
    <property type="entry name" value="LRR_14"/>
    <property type="match status" value="1"/>
</dbReference>
<dbReference type="PANTHER" id="PTHR23155:SF961">
    <property type="entry name" value="DISEASE RELATED PROTEIN 2"/>
    <property type="match status" value="1"/>
</dbReference>
<reference evidence="6 7" key="1">
    <citation type="submission" date="2020-05" db="EMBL/GenBank/DDBJ databases">
        <title>WGS assembly of Panicum virgatum.</title>
        <authorList>
            <person name="Lovell J.T."/>
            <person name="Jenkins J."/>
            <person name="Shu S."/>
            <person name="Juenger T.E."/>
            <person name="Schmutz J."/>
        </authorList>
    </citation>
    <scope>NUCLEOTIDE SEQUENCE [LARGE SCALE GENOMIC DNA]</scope>
    <source>
        <strain evidence="7">cv. AP13</strain>
    </source>
</reference>
<dbReference type="Pfam" id="PF23559">
    <property type="entry name" value="WHD_DRP"/>
    <property type="match status" value="1"/>
</dbReference>
<evidence type="ECO:0008006" key="8">
    <source>
        <dbReference type="Google" id="ProtNLM"/>
    </source>
</evidence>
<dbReference type="GO" id="GO:0098542">
    <property type="term" value="P:defense response to other organism"/>
    <property type="evidence" value="ECO:0007669"/>
    <property type="project" value="TreeGrafter"/>
</dbReference>
<dbReference type="InterPro" id="IPR044974">
    <property type="entry name" value="Disease_R_plants"/>
</dbReference>
<feature type="domain" description="Disease resistance protein winged helix" evidence="4">
    <location>
        <begin position="366"/>
        <end position="393"/>
    </location>
</feature>
<dbReference type="PRINTS" id="PR00364">
    <property type="entry name" value="DISEASERSIST"/>
</dbReference>
<dbReference type="Gene3D" id="1.20.5.4130">
    <property type="match status" value="1"/>
</dbReference>
<dbReference type="AlphaFoldDB" id="A0A8T0TXE4"/>
<dbReference type="InterPro" id="IPR058922">
    <property type="entry name" value="WHD_DRP"/>
</dbReference>